<evidence type="ECO:0008006" key="7">
    <source>
        <dbReference type="Google" id="ProtNLM"/>
    </source>
</evidence>
<keyword evidence="3" id="KW-0812">Transmembrane</keyword>
<evidence type="ECO:0000256" key="3">
    <source>
        <dbReference type="ARBA" id="ARBA00022692"/>
    </source>
</evidence>
<dbReference type="PANTHER" id="PTHR16932">
    <property type="entry name" value="INTERFERON ALPHA-INDUCIBLE PROTEIN 27"/>
    <property type="match status" value="1"/>
</dbReference>
<keyword evidence="5" id="KW-0472">Membrane</keyword>
<organism evidence="6">
    <name type="scientific">Skeletonema marinoi</name>
    <dbReference type="NCBI Taxonomy" id="267567"/>
    <lineage>
        <taxon>Eukaryota</taxon>
        <taxon>Sar</taxon>
        <taxon>Stramenopiles</taxon>
        <taxon>Ochrophyta</taxon>
        <taxon>Bacillariophyta</taxon>
        <taxon>Coscinodiscophyceae</taxon>
        <taxon>Thalassiosirophycidae</taxon>
        <taxon>Thalassiosirales</taxon>
        <taxon>Skeletonemataceae</taxon>
        <taxon>Skeletonema</taxon>
        <taxon>Skeletonema marinoi-dohrnii complex</taxon>
    </lineage>
</organism>
<reference evidence="6" key="1">
    <citation type="submission" date="2021-01" db="EMBL/GenBank/DDBJ databases">
        <authorList>
            <person name="Corre E."/>
            <person name="Pelletier E."/>
            <person name="Niang G."/>
            <person name="Scheremetjew M."/>
            <person name="Finn R."/>
            <person name="Kale V."/>
            <person name="Holt S."/>
            <person name="Cochrane G."/>
            <person name="Meng A."/>
            <person name="Brown T."/>
            <person name="Cohen L."/>
        </authorList>
    </citation>
    <scope>NUCLEOTIDE SEQUENCE</scope>
    <source>
        <strain evidence="6">SM1012Den-03</strain>
    </source>
</reference>
<dbReference type="Pfam" id="PF06140">
    <property type="entry name" value="Ifi-6-16"/>
    <property type="match status" value="1"/>
</dbReference>
<dbReference type="PANTHER" id="PTHR16932:SF18">
    <property type="entry name" value="INTERFERON, ALPHA-INDUCIBLE PROTEIN 27-LIKE 2"/>
    <property type="match status" value="1"/>
</dbReference>
<dbReference type="GO" id="GO:0016020">
    <property type="term" value="C:membrane"/>
    <property type="evidence" value="ECO:0007669"/>
    <property type="project" value="UniProtKB-SubCell"/>
</dbReference>
<protein>
    <recommendedName>
        <fullName evidence="7">Fascin domain-containing protein</fullName>
    </recommendedName>
</protein>
<evidence type="ECO:0000256" key="4">
    <source>
        <dbReference type="ARBA" id="ARBA00022989"/>
    </source>
</evidence>
<proteinExistence type="inferred from homology"/>
<dbReference type="EMBL" id="HBGZ01031539">
    <property type="protein sequence ID" value="CAD9629740.1"/>
    <property type="molecule type" value="Transcribed_RNA"/>
</dbReference>
<sequence>MNVSSFSLPSCMEESGHELCFLSSPNHDRRVGCNIQGEIYLSQNWKDWEVWRFIKDESSGRFIITSWVHEDKALCSGPDGRVFTTENKEGTWDKQCEWRIMSYPNAEGLENDTTIVSEKKQLWNMGPSMRERGGYLILSAEYGRRLTLDENGNLFTEDLACQLEPVLPHEDEASRKQLLRVGATAAAAAVLGPYAVVSAVGAMGFTAGGIAAGSTASWMMSLSGGSVAAGGLVATLQSIGAAGLGFTGTAVAAGAGAVTGAFMNEQEQEKIVTDESKKQGS</sequence>
<evidence type="ECO:0000313" key="6">
    <source>
        <dbReference type="EMBL" id="CAD9629740.1"/>
    </source>
</evidence>
<keyword evidence="4" id="KW-1133">Transmembrane helix</keyword>
<dbReference type="InterPro" id="IPR038213">
    <property type="entry name" value="IFI6/IFI27-like_sf"/>
</dbReference>
<evidence type="ECO:0000256" key="5">
    <source>
        <dbReference type="ARBA" id="ARBA00023136"/>
    </source>
</evidence>
<evidence type="ECO:0000256" key="2">
    <source>
        <dbReference type="ARBA" id="ARBA00007262"/>
    </source>
</evidence>
<accession>A0A7S2VG63</accession>
<dbReference type="InterPro" id="IPR009311">
    <property type="entry name" value="IFI6/IFI27-like"/>
</dbReference>
<evidence type="ECO:0000256" key="1">
    <source>
        <dbReference type="ARBA" id="ARBA00004141"/>
    </source>
</evidence>
<dbReference type="AlphaFoldDB" id="A0A7S2VG63"/>
<name>A0A7S2VG63_9STRA</name>
<gene>
    <name evidence="6" type="ORF">SMAR0320_LOCUS22509</name>
</gene>
<dbReference type="Gene3D" id="6.10.110.10">
    <property type="match status" value="1"/>
</dbReference>
<comment type="subcellular location">
    <subcellularLocation>
        <location evidence="1">Membrane</location>
        <topology evidence="1">Multi-pass membrane protein</topology>
    </subcellularLocation>
</comment>
<comment type="similarity">
    <text evidence="2">Belongs to the IFI6/IFI27 family.</text>
</comment>